<evidence type="ECO:0000259" key="1">
    <source>
        <dbReference type="Pfam" id="PF00296"/>
    </source>
</evidence>
<evidence type="ECO:0000313" key="3">
    <source>
        <dbReference type="Proteomes" id="UP000183263"/>
    </source>
</evidence>
<dbReference type="Pfam" id="PF00296">
    <property type="entry name" value="Bac_luciferase"/>
    <property type="match status" value="1"/>
</dbReference>
<proteinExistence type="predicted"/>
<dbReference type="Proteomes" id="UP000183263">
    <property type="component" value="Unassembled WGS sequence"/>
</dbReference>
<dbReference type="AlphaFoldDB" id="A0A1G8NS74"/>
<evidence type="ECO:0000313" key="2">
    <source>
        <dbReference type="EMBL" id="SDI82816.1"/>
    </source>
</evidence>
<dbReference type="GO" id="GO:0016705">
    <property type="term" value="F:oxidoreductase activity, acting on paired donors, with incorporation or reduction of molecular oxygen"/>
    <property type="evidence" value="ECO:0007669"/>
    <property type="project" value="InterPro"/>
</dbReference>
<dbReference type="GO" id="GO:0004497">
    <property type="term" value="F:monooxygenase activity"/>
    <property type="evidence" value="ECO:0007669"/>
    <property type="project" value="UniProtKB-KW"/>
</dbReference>
<organism evidence="2 3">
    <name type="scientific">Rhodococcus triatomae</name>
    <dbReference type="NCBI Taxonomy" id="300028"/>
    <lineage>
        <taxon>Bacteria</taxon>
        <taxon>Bacillati</taxon>
        <taxon>Actinomycetota</taxon>
        <taxon>Actinomycetes</taxon>
        <taxon>Mycobacteriales</taxon>
        <taxon>Nocardiaceae</taxon>
        <taxon>Rhodococcus</taxon>
    </lineage>
</organism>
<dbReference type="Gene3D" id="3.20.20.30">
    <property type="entry name" value="Luciferase-like domain"/>
    <property type="match status" value="1"/>
</dbReference>
<keyword evidence="2" id="KW-0503">Monooxygenase</keyword>
<dbReference type="InterPro" id="IPR011251">
    <property type="entry name" value="Luciferase-like_dom"/>
</dbReference>
<protein>
    <submittedName>
        <fullName evidence="2">Luciferase-like monooxygenase</fullName>
    </submittedName>
</protein>
<keyword evidence="2" id="KW-0560">Oxidoreductase</keyword>
<dbReference type="SUPFAM" id="SSF51679">
    <property type="entry name" value="Bacterial luciferase-like"/>
    <property type="match status" value="1"/>
</dbReference>
<accession>A0A1G8NS74</accession>
<feature type="domain" description="Luciferase-like" evidence="1">
    <location>
        <begin position="38"/>
        <end position="125"/>
    </location>
</feature>
<dbReference type="RefSeq" id="WP_072738909.1">
    <property type="nucleotide sequence ID" value="NZ_CP048813.1"/>
</dbReference>
<dbReference type="InterPro" id="IPR036661">
    <property type="entry name" value="Luciferase-like_sf"/>
</dbReference>
<dbReference type="OrthoDB" id="9130786at2"/>
<keyword evidence="3" id="KW-1185">Reference proteome</keyword>
<sequence>MSRRPTLLHQCENRSGPARHRRPLYGLALAESVLVESMRKRRFDRVVRYVQRSGADFVVLGLEWLTPSGPAPTAALSTSLSAAALTAETDHLGIFVAPVPELDHPLNLARRLATLEPASRGRIGWLTGGRDRSWDSRDTPPALPALWWAHGDDDPVDICTADLAVLDRDTLTLHRNSIREDTLLLAVDSPDDEDVDGHVATVDDLGRPITEWPRRPRSRTAYRPSFHAGLQTRSPNFHRHDGLGN</sequence>
<reference evidence="2 3" key="1">
    <citation type="submission" date="2016-10" db="EMBL/GenBank/DDBJ databases">
        <authorList>
            <person name="de Groot N.N."/>
        </authorList>
    </citation>
    <scope>NUCLEOTIDE SEQUENCE [LARGE SCALE GENOMIC DNA]</scope>
    <source>
        <strain evidence="2 3">DSM 44892</strain>
    </source>
</reference>
<name>A0A1G8NS74_9NOCA</name>
<gene>
    <name evidence="2" type="ORF">SAMN05444695_111151</name>
</gene>
<dbReference type="EMBL" id="FNDN01000011">
    <property type="protein sequence ID" value="SDI82816.1"/>
    <property type="molecule type" value="Genomic_DNA"/>
</dbReference>